<dbReference type="STRING" id="1128970.SAMN04487935_1607"/>
<evidence type="ECO:0000313" key="3">
    <source>
        <dbReference type="Proteomes" id="UP000199580"/>
    </source>
</evidence>
<dbReference type="RefSeq" id="WP_091393587.1">
    <property type="nucleotide sequence ID" value="NZ_BKAI01000003.1"/>
</dbReference>
<name>A0A1G8W171_9FLAO</name>
<feature type="transmembrane region" description="Helical" evidence="1">
    <location>
        <begin position="144"/>
        <end position="168"/>
    </location>
</feature>
<keyword evidence="3" id="KW-1185">Reference proteome</keyword>
<keyword evidence="1" id="KW-0472">Membrane</keyword>
<reference evidence="2 3" key="1">
    <citation type="submission" date="2016-10" db="EMBL/GenBank/DDBJ databases">
        <authorList>
            <person name="de Groot N.N."/>
        </authorList>
    </citation>
    <scope>NUCLEOTIDE SEQUENCE [LARGE SCALE GENOMIC DNA]</scope>
    <source>
        <strain evidence="2 3">CGMCC 1.10076</strain>
    </source>
</reference>
<dbReference type="AlphaFoldDB" id="A0A1G8W171"/>
<gene>
    <name evidence="2" type="ORF">SAMN04487935_1607</name>
</gene>
<dbReference type="OrthoDB" id="1491589at2"/>
<keyword evidence="1" id="KW-0812">Transmembrane</keyword>
<sequence length="600" mass="70879">MEIEDLFKKKFYAYYMEKLNREKPLDYIFFDWKVFFLLIFVFVIGLALFLPQEFILVIPVLKSQSFILESILRTVSIFIGISFSFIILSFNIFYKYFGRYAFLDFFKSRSAKICFTLLTSTVALLIYSVSFINEVRVGNSYTNFLFIFSITLSITSSFSIFPCLIYLLRSSQNRKHILRLFEKLNEDWVINEFVAKMENQVQTFYQKDPINILNEIGLAAIKDYDNYTLELITDNINSFFETNIKNKTKKKGYIDFQRIYNKFDDLLSNYYHLSVKEKNENLATSIVYAQLKLEYIVINNIEDEDFNFLLIGKKYKFWNLNFTLEKFFKKAIQFNEDEVAKEILSGYNSFITNAIVKLYPENINYITSNRIDVITKSEIVTEPLGVLSKFAEILISSKKVHLFTEIFNTYYCVELKILELNTTNSTKCLLLNIVHNYKENTFQDYIELSEVKRITYLNFPFKHSATYYQKIDCKIPFLGSLNILDLLFAVNKLNAIAINQICIEIAMILQEKKNYELVEKGIEKLIDISKKIKDSDGEEKKDIYLKLLDNLKKLYQDAIDYQVVDTMKEKLKNAVESFESEAKFKQELKDNGYIRDERFR</sequence>
<feature type="transmembrane region" description="Helical" evidence="1">
    <location>
        <begin position="113"/>
        <end position="132"/>
    </location>
</feature>
<dbReference type="EMBL" id="FNEZ01000002">
    <property type="protein sequence ID" value="SDJ72072.1"/>
    <property type="molecule type" value="Genomic_DNA"/>
</dbReference>
<keyword evidence="1" id="KW-1133">Transmembrane helix</keyword>
<protein>
    <recommendedName>
        <fullName evidence="4">DUF2254 domain-containing protein</fullName>
    </recommendedName>
</protein>
<organism evidence="2 3">
    <name type="scientific">Flavobacterium noncentrifugens</name>
    <dbReference type="NCBI Taxonomy" id="1128970"/>
    <lineage>
        <taxon>Bacteria</taxon>
        <taxon>Pseudomonadati</taxon>
        <taxon>Bacteroidota</taxon>
        <taxon>Flavobacteriia</taxon>
        <taxon>Flavobacteriales</taxon>
        <taxon>Flavobacteriaceae</taxon>
        <taxon>Flavobacterium</taxon>
    </lineage>
</organism>
<accession>A0A1G8W171</accession>
<dbReference type="Proteomes" id="UP000199580">
    <property type="component" value="Unassembled WGS sequence"/>
</dbReference>
<evidence type="ECO:0000256" key="1">
    <source>
        <dbReference type="SAM" id="Phobius"/>
    </source>
</evidence>
<evidence type="ECO:0008006" key="4">
    <source>
        <dbReference type="Google" id="ProtNLM"/>
    </source>
</evidence>
<evidence type="ECO:0000313" key="2">
    <source>
        <dbReference type="EMBL" id="SDJ72072.1"/>
    </source>
</evidence>
<feature type="transmembrane region" description="Helical" evidence="1">
    <location>
        <begin position="28"/>
        <end position="50"/>
    </location>
</feature>
<proteinExistence type="predicted"/>
<feature type="transmembrane region" description="Helical" evidence="1">
    <location>
        <begin position="70"/>
        <end position="93"/>
    </location>
</feature>